<dbReference type="STRING" id="435.A0U92_15920"/>
<sequence>MCKDRANLLSAFVLWTSTVCWQPQPALCRVPGYLKQLSYFYLIHFISGDFMSHLSRRSLLRAGLAVSGAGAMASLTACTVTSSGGNTTYSVNVTKVLSIVSSIESGLIQMANSATVSSVIGTENSATITAAITQVSAVTAEVAATAASTVTLTVAHNWIATAESAASAAVTILQTFQSVLPAQVNVMVQAVSALLPALEALIGSVSTTAKASLSPAAAQAVIARGLQNA</sequence>
<dbReference type="KEGG" id="aace:A0U92_15920"/>
<dbReference type="EMBL" id="CP014692">
    <property type="protein sequence ID" value="AQS85994.1"/>
    <property type="molecule type" value="Genomic_DNA"/>
</dbReference>
<proteinExistence type="predicted"/>
<dbReference type="AlphaFoldDB" id="A0A1U9KJK1"/>
<name>A0A1U9KJK1_ACEAC</name>
<accession>A0A1U9KJK1</accession>
<evidence type="ECO:0000313" key="2">
    <source>
        <dbReference type="Proteomes" id="UP000188937"/>
    </source>
</evidence>
<reference evidence="1 2" key="1">
    <citation type="submission" date="2016-03" db="EMBL/GenBank/DDBJ databases">
        <title>Acetic acid bacteria sequencing.</title>
        <authorList>
            <person name="Brandt J."/>
            <person name="Jakob F."/>
            <person name="Vogel R.F."/>
        </authorList>
    </citation>
    <scope>NUCLEOTIDE SEQUENCE [LARGE SCALE GENOMIC DNA]</scope>
    <source>
        <strain evidence="1 2">TMW2.1153</strain>
    </source>
</reference>
<evidence type="ECO:0000313" key="1">
    <source>
        <dbReference type="EMBL" id="AQS85994.1"/>
    </source>
</evidence>
<organism evidence="1 2">
    <name type="scientific">Acetobacter aceti</name>
    <dbReference type="NCBI Taxonomy" id="435"/>
    <lineage>
        <taxon>Bacteria</taxon>
        <taxon>Pseudomonadati</taxon>
        <taxon>Pseudomonadota</taxon>
        <taxon>Alphaproteobacteria</taxon>
        <taxon>Acetobacterales</taxon>
        <taxon>Acetobacteraceae</taxon>
        <taxon>Acetobacter</taxon>
        <taxon>Acetobacter subgen. Acetobacter</taxon>
    </lineage>
</organism>
<gene>
    <name evidence="1" type="ORF">A0U92_15920</name>
</gene>
<keyword evidence="2" id="KW-1185">Reference proteome</keyword>
<protein>
    <submittedName>
        <fullName evidence="1">Uncharacterized protein</fullName>
    </submittedName>
</protein>
<dbReference type="Proteomes" id="UP000188937">
    <property type="component" value="Chromosome"/>
</dbReference>